<dbReference type="PANTHER" id="PTHR43547:SF2">
    <property type="entry name" value="HYBRID SIGNAL TRANSDUCTION HISTIDINE KINASE C"/>
    <property type="match status" value="1"/>
</dbReference>
<dbReference type="PANTHER" id="PTHR43547">
    <property type="entry name" value="TWO-COMPONENT HISTIDINE KINASE"/>
    <property type="match status" value="1"/>
</dbReference>
<feature type="domain" description="Histidine kinase" evidence="5">
    <location>
        <begin position="229"/>
        <end position="445"/>
    </location>
</feature>
<comment type="catalytic activity">
    <reaction evidence="1">
        <text>ATP + protein L-histidine = ADP + protein N-phospho-L-histidine.</text>
        <dbReference type="EC" id="2.7.13.3"/>
    </reaction>
</comment>
<evidence type="ECO:0000313" key="7">
    <source>
        <dbReference type="Proteomes" id="UP000001422"/>
    </source>
</evidence>
<evidence type="ECO:0000256" key="1">
    <source>
        <dbReference type="ARBA" id="ARBA00000085"/>
    </source>
</evidence>
<gene>
    <name evidence="6" type="ordered locus">SYNW2043</name>
</gene>
<keyword evidence="6" id="KW-0808">Transferase</keyword>
<dbReference type="EMBL" id="BX569694">
    <property type="protein sequence ID" value="CAE08558.1"/>
    <property type="molecule type" value="Genomic_DNA"/>
</dbReference>
<dbReference type="GO" id="GO:0000155">
    <property type="term" value="F:phosphorelay sensor kinase activity"/>
    <property type="evidence" value="ECO:0007669"/>
    <property type="project" value="InterPro"/>
</dbReference>
<dbReference type="InterPro" id="IPR005467">
    <property type="entry name" value="His_kinase_dom"/>
</dbReference>
<dbReference type="STRING" id="84588.SYNW2043"/>
<protein>
    <recommendedName>
        <fullName evidence="2">histidine kinase</fullName>
        <ecNumber evidence="2">2.7.13.3</ecNumber>
    </recommendedName>
</protein>
<dbReference type="HOGENOM" id="CLU_040649_0_0_3"/>
<dbReference type="PROSITE" id="PS50109">
    <property type="entry name" value="HIS_KIN"/>
    <property type="match status" value="1"/>
</dbReference>
<dbReference type="EC" id="2.7.13.3" evidence="2"/>
<dbReference type="CDD" id="cd00082">
    <property type="entry name" value="HisKA"/>
    <property type="match status" value="1"/>
</dbReference>
<dbReference type="InterPro" id="IPR003661">
    <property type="entry name" value="HisK_dim/P_dom"/>
</dbReference>
<keyword evidence="4" id="KW-0902">Two-component regulatory system</keyword>
<dbReference type="AlphaFoldDB" id="Q7U4M4"/>
<dbReference type="eggNOG" id="COG2205">
    <property type="taxonomic scope" value="Bacteria"/>
</dbReference>
<evidence type="ECO:0000256" key="2">
    <source>
        <dbReference type="ARBA" id="ARBA00012438"/>
    </source>
</evidence>
<evidence type="ECO:0000313" key="6">
    <source>
        <dbReference type="EMBL" id="CAE08558.1"/>
    </source>
</evidence>
<sequence length="445" mass="49017">MSDNSLQALRQCLARDRRPGACDESGVRRLWWGALEILQEELLDRDAQEGIWLASPLPALYEPELLARLQGWVLAPENLDRFSPSHAVLPGSGGHRPEGMSFRRLPLHPEDGLDPLLIVITPTLQVALAIHGDQDRRQLLMRCDHDTLGDALSLFGTRLQGQSPDLAEALRTQLNGLGPLHSDPQLDQQFWPRLAEKLTVTAPSLTLQPTQSSSESNQESSHDLTLLEAITHEVRTPLATIRTLIRSLLRRDDLPAVVQQRLRQIDGECSEQIDRFGLIFHAAELQRQPEGTQLARTDLGSILCSLEPIWRDQLERRQLSLTLDVQPDLPDVLSDPGRLEPMLGGLIDRVSRGLPGGTGLRLELQPAGARLKLQLLVQMGDGPASTGSGLSTEQVGTVLSWDPATGSLQLSQSATRQLMASLGGRYHARRDRDLTVFFPVAPSAT</sequence>
<keyword evidence="7" id="KW-1185">Reference proteome</keyword>
<dbReference type="Gene3D" id="1.10.287.130">
    <property type="match status" value="1"/>
</dbReference>
<name>Q7U4M4_PARMW</name>
<dbReference type="RefSeq" id="WP_011128901.1">
    <property type="nucleotide sequence ID" value="NC_005070.1"/>
</dbReference>
<dbReference type="KEGG" id="syw:SYNW2043"/>
<dbReference type="Proteomes" id="UP000001422">
    <property type="component" value="Chromosome"/>
</dbReference>
<evidence type="ECO:0000256" key="4">
    <source>
        <dbReference type="ARBA" id="ARBA00023012"/>
    </source>
</evidence>
<keyword evidence="3" id="KW-0597">Phosphoprotein</keyword>
<evidence type="ECO:0000259" key="5">
    <source>
        <dbReference type="PROSITE" id="PS50109"/>
    </source>
</evidence>
<dbReference type="InterPro" id="IPR036097">
    <property type="entry name" value="HisK_dim/P_sf"/>
</dbReference>
<organism evidence="6 7">
    <name type="scientific">Parasynechococcus marenigrum (strain WH8102)</name>
    <dbReference type="NCBI Taxonomy" id="84588"/>
    <lineage>
        <taxon>Bacteria</taxon>
        <taxon>Bacillati</taxon>
        <taxon>Cyanobacteriota</taxon>
        <taxon>Cyanophyceae</taxon>
        <taxon>Synechococcales</taxon>
        <taxon>Prochlorococcaceae</taxon>
        <taxon>Parasynechococcus</taxon>
        <taxon>Parasynechococcus marenigrum</taxon>
    </lineage>
</organism>
<evidence type="ECO:0000256" key="3">
    <source>
        <dbReference type="ARBA" id="ARBA00022553"/>
    </source>
</evidence>
<accession>Q7U4M4</accession>
<reference evidence="6 7" key="1">
    <citation type="journal article" date="2003" name="Nature">
        <title>The genome of a motile marine Synechococcus.</title>
        <authorList>
            <person name="Palenik B."/>
            <person name="Brahamsha B."/>
            <person name="Larimer F."/>
            <person name="Land M."/>
            <person name="Hauser L."/>
            <person name="Chain P."/>
            <person name="Lamerdin J."/>
            <person name="Regala W."/>
            <person name="Allen E.A."/>
            <person name="McCarren J."/>
            <person name="Paulsen I."/>
            <person name="Dufresne A."/>
            <person name="Partensky F."/>
            <person name="Webb E."/>
            <person name="Waterbury J."/>
        </authorList>
    </citation>
    <scope>NUCLEOTIDE SEQUENCE [LARGE SCALE GENOMIC DNA]</scope>
    <source>
        <strain evidence="6 7">WH8102</strain>
    </source>
</reference>
<dbReference type="SUPFAM" id="SSF47384">
    <property type="entry name" value="Homodimeric domain of signal transducing histidine kinase"/>
    <property type="match status" value="1"/>
</dbReference>
<proteinExistence type="predicted"/>